<sequence length="229" mass="25851">MQRKHAQTQKTEELRSLSRRWVGGGGARSLGEREREKRKGGGLYTEHQASRVVVGARVEIRGGGRKEEEVVVQWNSGRMRLNARLVDMELQEEDRRLFLLMHAARRYFRASSVVFISDTDGNPSMTRRAQKCCEPSLEEGFICGGFGGGFGSQPSLPLNLPQNQCCGKRDLGLSLLSFLSLVYYWSCGIEEKHWEEDAAAAHCIVNTFQRLEINNLATTKISRSKTQEE</sequence>
<dbReference type="AlphaFoldDB" id="A0A4Z2HKN6"/>
<dbReference type="EMBL" id="SRLO01000224">
    <property type="protein sequence ID" value="TNN66161.1"/>
    <property type="molecule type" value="Genomic_DNA"/>
</dbReference>
<feature type="region of interest" description="Disordered" evidence="1">
    <location>
        <begin position="1"/>
        <end position="44"/>
    </location>
</feature>
<evidence type="ECO:0000313" key="3">
    <source>
        <dbReference type="Proteomes" id="UP000314294"/>
    </source>
</evidence>
<organism evidence="2 3">
    <name type="scientific">Liparis tanakae</name>
    <name type="common">Tanaka's snailfish</name>
    <dbReference type="NCBI Taxonomy" id="230148"/>
    <lineage>
        <taxon>Eukaryota</taxon>
        <taxon>Metazoa</taxon>
        <taxon>Chordata</taxon>
        <taxon>Craniata</taxon>
        <taxon>Vertebrata</taxon>
        <taxon>Euteleostomi</taxon>
        <taxon>Actinopterygii</taxon>
        <taxon>Neopterygii</taxon>
        <taxon>Teleostei</taxon>
        <taxon>Neoteleostei</taxon>
        <taxon>Acanthomorphata</taxon>
        <taxon>Eupercaria</taxon>
        <taxon>Perciformes</taxon>
        <taxon>Cottioidei</taxon>
        <taxon>Cottales</taxon>
        <taxon>Liparidae</taxon>
        <taxon>Liparis</taxon>
    </lineage>
</organism>
<keyword evidence="3" id="KW-1185">Reference proteome</keyword>
<feature type="compositionally biased region" description="Basic and acidic residues" evidence="1">
    <location>
        <begin position="30"/>
        <end position="39"/>
    </location>
</feature>
<gene>
    <name evidence="2" type="ORF">EYF80_023639</name>
</gene>
<dbReference type="Proteomes" id="UP000314294">
    <property type="component" value="Unassembled WGS sequence"/>
</dbReference>
<comment type="caution">
    <text evidence="2">The sequence shown here is derived from an EMBL/GenBank/DDBJ whole genome shotgun (WGS) entry which is preliminary data.</text>
</comment>
<protein>
    <submittedName>
        <fullName evidence="2">Uncharacterized protein</fullName>
    </submittedName>
</protein>
<evidence type="ECO:0000256" key="1">
    <source>
        <dbReference type="SAM" id="MobiDB-lite"/>
    </source>
</evidence>
<reference evidence="2 3" key="1">
    <citation type="submission" date="2019-03" db="EMBL/GenBank/DDBJ databases">
        <title>First draft genome of Liparis tanakae, snailfish: a comprehensive survey of snailfish specific genes.</title>
        <authorList>
            <person name="Kim W."/>
            <person name="Song I."/>
            <person name="Jeong J.-H."/>
            <person name="Kim D."/>
            <person name="Kim S."/>
            <person name="Ryu S."/>
            <person name="Song J.Y."/>
            <person name="Lee S.K."/>
        </authorList>
    </citation>
    <scope>NUCLEOTIDE SEQUENCE [LARGE SCALE GENOMIC DNA]</scope>
    <source>
        <tissue evidence="2">Muscle</tissue>
    </source>
</reference>
<name>A0A4Z2HKN6_9TELE</name>
<accession>A0A4Z2HKN6</accession>
<proteinExistence type="predicted"/>
<evidence type="ECO:0000313" key="2">
    <source>
        <dbReference type="EMBL" id="TNN66161.1"/>
    </source>
</evidence>